<accession>A0ABP7M2F0</accession>
<protein>
    <submittedName>
        <fullName evidence="1">Uncharacterized protein</fullName>
    </submittedName>
</protein>
<keyword evidence="2" id="KW-1185">Reference proteome</keyword>
<dbReference type="RefSeq" id="WP_344794551.1">
    <property type="nucleotide sequence ID" value="NZ_BAABBN010000003.1"/>
</dbReference>
<reference evidence="2" key="1">
    <citation type="journal article" date="2019" name="Int. J. Syst. Evol. Microbiol.">
        <title>The Global Catalogue of Microorganisms (GCM) 10K type strain sequencing project: providing services to taxonomists for standard genome sequencing and annotation.</title>
        <authorList>
            <consortium name="The Broad Institute Genomics Platform"/>
            <consortium name="The Broad Institute Genome Sequencing Center for Infectious Disease"/>
            <person name="Wu L."/>
            <person name="Ma J."/>
        </authorList>
    </citation>
    <scope>NUCLEOTIDE SEQUENCE [LARGE SCALE GENOMIC DNA]</scope>
    <source>
        <strain evidence="2">JCM 17551</strain>
    </source>
</reference>
<proteinExistence type="predicted"/>
<dbReference type="EMBL" id="BAABBN010000003">
    <property type="protein sequence ID" value="GAA3911024.1"/>
    <property type="molecule type" value="Genomic_DNA"/>
</dbReference>
<comment type="caution">
    <text evidence="1">The sequence shown here is derived from an EMBL/GenBank/DDBJ whole genome shotgun (WGS) entry which is preliminary data.</text>
</comment>
<sequence>MLKHTKFRPYVRRLNGHEVAHDLETSIKLSFLRKQIKAKRLKKAYVLTQRGFSNHVMAVSVNKRDLQCSSAKTSKHFKSWSLQIQKQAFGSSKEHALIKLPIQG</sequence>
<evidence type="ECO:0000313" key="2">
    <source>
        <dbReference type="Proteomes" id="UP001501565"/>
    </source>
</evidence>
<dbReference type="Proteomes" id="UP001501565">
    <property type="component" value="Unassembled WGS sequence"/>
</dbReference>
<organism evidence="1 2">
    <name type="scientific">Litoribacillus peritrichatus</name>
    <dbReference type="NCBI Taxonomy" id="718191"/>
    <lineage>
        <taxon>Bacteria</taxon>
        <taxon>Pseudomonadati</taxon>
        <taxon>Pseudomonadota</taxon>
        <taxon>Gammaproteobacteria</taxon>
        <taxon>Oceanospirillales</taxon>
        <taxon>Oceanospirillaceae</taxon>
        <taxon>Litoribacillus</taxon>
    </lineage>
</organism>
<gene>
    <name evidence="1" type="ORF">GCM10022277_02050</name>
</gene>
<evidence type="ECO:0000313" key="1">
    <source>
        <dbReference type="EMBL" id="GAA3911024.1"/>
    </source>
</evidence>
<name>A0ABP7M2F0_9GAMM</name>